<dbReference type="GO" id="GO:0016787">
    <property type="term" value="F:hydrolase activity"/>
    <property type="evidence" value="ECO:0007669"/>
    <property type="project" value="UniProtKB-KW"/>
</dbReference>
<dbReference type="PANTHER" id="PTHR43540:SF1">
    <property type="entry name" value="ISOCHORISMATASE HYDROLASE"/>
    <property type="match status" value="1"/>
</dbReference>
<dbReference type="CDD" id="cd01014">
    <property type="entry name" value="nicotinamidase_related"/>
    <property type="match status" value="1"/>
</dbReference>
<dbReference type="Gene3D" id="3.40.50.850">
    <property type="entry name" value="Isochorismatase-like"/>
    <property type="match status" value="1"/>
</dbReference>
<dbReference type="InterPro" id="IPR000868">
    <property type="entry name" value="Isochorismatase-like_dom"/>
</dbReference>
<dbReference type="AlphaFoldDB" id="A0A2A8TX38"/>
<organism evidence="4 5">
    <name type="scientific">Bacillus cereus</name>
    <dbReference type="NCBI Taxonomy" id="1396"/>
    <lineage>
        <taxon>Bacteria</taxon>
        <taxon>Bacillati</taxon>
        <taxon>Bacillota</taxon>
        <taxon>Bacilli</taxon>
        <taxon>Bacillales</taxon>
        <taxon>Bacillaceae</taxon>
        <taxon>Bacillus</taxon>
        <taxon>Bacillus cereus group</taxon>
    </lineage>
</organism>
<gene>
    <name evidence="4" type="ORF">COA08_30325</name>
</gene>
<evidence type="ECO:0000256" key="1">
    <source>
        <dbReference type="ARBA" id="ARBA00006336"/>
    </source>
</evidence>
<dbReference type="EMBL" id="NUJQ01000079">
    <property type="protein sequence ID" value="PGQ04449.1"/>
    <property type="molecule type" value="Genomic_DNA"/>
</dbReference>
<dbReference type="Proteomes" id="UP000221438">
    <property type="component" value="Unassembled WGS sequence"/>
</dbReference>
<feature type="domain" description="Isochorismatase-like" evidence="3">
    <location>
        <begin position="4"/>
        <end position="150"/>
    </location>
</feature>
<proteinExistence type="inferred from homology"/>
<evidence type="ECO:0000313" key="4">
    <source>
        <dbReference type="EMBL" id="PGQ04449.1"/>
    </source>
</evidence>
<evidence type="ECO:0000313" key="5">
    <source>
        <dbReference type="Proteomes" id="UP000221438"/>
    </source>
</evidence>
<accession>A0A2A8TX38</accession>
<evidence type="ECO:0000259" key="3">
    <source>
        <dbReference type="Pfam" id="PF00857"/>
    </source>
</evidence>
<evidence type="ECO:0000256" key="2">
    <source>
        <dbReference type="ARBA" id="ARBA00022801"/>
    </source>
</evidence>
<dbReference type="Pfam" id="PF00857">
    <property type="entry name" value="Isochorismatase"/>
    <property type="match status" value="1"/>
</dbReference>
<sequence>MKPALVLIDIQNDYFPNGKMELSKPLETVQYAKQVLDFFRDKNRPIIHVQHISTKENATFFLPNTEGAEIHQEVKPLEEEYLIQKHFPNSFRDTKLLKVLQKENIDTLVICGMMTHMCIDATVRAANDLGFHCIVIENACTTKDLTFQENIIPAQQVHRSFISALNNVYAEITTSNALTQKATI</sequence>
<comment type="caution">
    <text evidence="4">The sequence shown here is derived from an EMBL/GenBank/DDBJ whole genome shotgun (WGS) entry which is preliminary data.</text>
</comment>
<dbReference type="InterPro" id="IPR050272">
    <property type="entry name" value="Isochorismatase-like_hydrls"/>
</dbReference>
<dbReference type="InterPro" id="IPR036380">
    <property type="entry name" value="Isochorismatase-like_sf"/>
</dbReference>
<keyword evidence="2 4" id="KW-0378">Hydrolase</keyword>
<dbReference type="RefSeq" id="WP_098361940.1">
    <property type="nucleotide sequence ID" value="NZ_NTUE01000060.1"/>
</dbReference>
<name>A0A2A8TX38_BACCE</name>
<dbReference type="PANTHER" id="PTHR43540">
    <property type="entry name" value="PEROXYUREIDOACRYLATE/UREIDOACRYLATE AMIDOHYDROLASE-RELATED"/>
    <property type="match status" value="1"/>
</dbReference>
<reference evidence="4 5" key="1">
    <citation type="submission" date="2017-09" db="EMBL/GenBank/DDBJ databases">
        <title>Large-scale bioinformatics analysis of Bacillus genomes uncovers conserved roles of natural products in bacterial physiology.</title>
        <authorList>
            <consortium name="Agbiome Team Llc"/>
            <person name="Bleich R.M."/>
            <person name="Grubbs K.J."/>
            <person name="Santa Maria K.C."/>
            <person name="Allen S.E."/>
            <person name="Farag S."/>
            <person name="Shank E.A."/>
            <person name="Bowers A."/>
        </authorList>
    </citation>
    <scope>NUCLEOTIDE SEQUENCE [LARGE SCALE GENOMIC DNA]</scope>
    <source>
        <strain evidence="4 5">AFS046104</strain>
    </source>
</reference>
<protein>
    <submittedName>
        <fullName evidence="4">Cysteine hydrolase</fullName>
    </submittedName>
</protein>
<comment type="similarity">
    <text evidence="1">Belongs to the isochorismatase family.</text>
</comment>
<dbReference type="SUPFAM" id="SSF52499">
    <property type="entry name" value="Isochorismatase-like hydrolases"/>
    <property type="match status" value="1"/>
</dbReference>